<gene>
    <name evidence="5" type="ORF">RM423_00350</name>
</gene>
<evidence type="ECO:0000256" key="1">
    <source>
        <dbReference type="ARBA" id="ARBA00005254"/>
    </source>
</evidence>
<evidence type="ECO:0000256" key="2">
    <source>
        <dbReference type="ARBA" id="ARBA00023098"/>
    </source>
</evidence>
<protein>
    <submittedName>
        <fullName evidence="5">Enoyl-CoA hydratase-related protein</fullName>
    </submittedName>
</protein>
<dbReference type="RefSeq" id="WP_311420996.1">
    <property type="nucleotide sequence ID" value="NZ_JAVREH010000001.1"/>
</dbReference>
<dbReference type="PANTHER" id="PTHR11941:SF169">
    <property type="entry name" value="(7AS)-7A-METHYL-1,5-DIOXO-2,3,5,6,7,7A-HEXAHYDRO-1H-INDENE-CARBOXYL-COA HYDROLASE"/>
    <property type="match status" value="1"/>
</dbReference>
<dbReference type="InterPro" id="IPR029045">
    <property type="entry name" value="ClpP/crotonase-like_dom_sf"/>
</dbReference>
<sequence>MTEFVQLEVDGSVATIRINRAPVNALNEQVQEELREAATACTRRDDIRVVILWGGEKVFVAGADVKEFHTMSAQDMQRRAADLSSALDAVAHIPKPVIAAVTGYALGGGCELALTADFRISADNAKWGQPEILLGVIPGAGGTQRLPRLIGPAKAKDLIYTGRFVAADEALELGLVDAVVGADEVYPTARAMATKFAAGPALALRAAKAAIDGGLDTDLGSGLKLESHLFAGLFATEDKQRGMASFIEQGPGKAQFVGN</sequence>
<reference evidence="6" key="1">
    <citation type="submission" date="2023-07" db="EMBL/GenBank/DDBJ databases">
        <title>30 novel species of actinomycetes from the DSMZ collection.</title>
        <authorList>
            <person name="Nouioui I."/>
        </authorList>
    </citation>
    <scope>NUCLEOTIDE SEQUENCE [LARGE SCALE GENOMIC DNA]</scope>
    <source>
        <strain evidence="6">DSM 44399</strain>
    </source>
</reference>
<organism evidence="5 6">
    <name type="scientific">Jatrophihabitans lederbergiae</name>
    <dbReference type="NCBI Taxonomy" id="3075547"/>
    <lineage>
        <taxon>Bacteria</taxon>
        <taxon>Bacillati</taxon>
        <taxon>Actinomycetota</taxon>
        <taxon>Actinomycetes</taxon>
        <taxon>Jatrophihabitantales</taxon>
        <taxon>Jatrophihabitantaceae</taxon>
        <taxon>Jatrophihabitans</taxon>
    </lineage>
</organism>
<evidence type="ECO:0000256" key="4">
    <source>
        <dbReference type="RuleBase" id="RU003707"/>
    </source>
</evidence>
<dbReference type="PANTHER" id="PTHR11941">
    <property type="entry name" value="ENOYL-COA HYDRATASE-RELATED"/>
    <property type="match status" value="1"/>
</dbReference>
<dbReference type="InterPro" id="IPR001753">
    <property type="entry name" value="Enoyl-CoA_hydra/iso"/>
</dbReference>
<evidence type="ECO:0000313" key="6">
    <source>
        <dbReference type="Proteomes" id="UP001183176"/>
    </source>
</evidence>
<dbReference type="InterPro" id="IPR014748">
    <property type="entry name" value="Enoyl-CoA_hydra_C"/>
</dbReference>
<evidence type="ECO:0000313" key="5">
    <source>
        <dbReference type="EMBL" id="MDT0259837.1"/>
    </source>
</evidence>
<accession>A0ABU2J4B8</accession>
<evidence type="ECO:0000256" key="3">
    <source>
        <dbReference type="ARBA" id="ARBA00023239"/>
    </source>
</evidence>
<dbReference type="Gene3D" id="3.90.226.10">
    <property type="entry name" value="2-enoyl-CoA Hydratase, Chain A, domain 1"/>
    <property type="match status" value="1"/>
</dbReference>
<name>A0ABU2J4B8_9ACTN</name>
<dbReference type="Pfam" id="PF00378">
    <property type="entry name" value="ECH_1"/>
    <property type="match status" value="1"/>
</dbReference>
<dbReference type="EMBL" id="JAVREH010000001">
    <property type="protein sequence ID" value="MDT0259837.1"/>
    <property type="molecule type" value="Genomic_DNA"/>
</dbReference>
<dbReference type="Proteomes" id="UP001183176">
    <property type="component" value="Unassembled WGS sequence"/>
</dbReference>
<keyword evidence="3" id="KW-0456">Lyase</keyword>
<dbReference type="SUPFAM" id="SSF52096">
    <property type="entry name" value="ClpP/crotonase"/>
    <property type="match status" value="1"/>
</dbReference>
<keyword evidence="2" id="KW-0443">Lipid metabolism</keyword>
<dbReference type="InterPro" id="IPR018376">
    <property type="entry name" value="Enoyl-CoA_hyd/isom_CS"/>
</dbReference>
<dbReference type="CDD" id="cd06558">
    <property type="entry name" value="crotonase-like"/>
    <property type="match status" value="1"/>
</dbReference>
<comment type="caution">
    <text evidence="5">The sequence shown here is derived from an EMBL/GenBank/DDBJ whole genome shotgun (WGS) entry which is preliminary data.</text>
</comment>
<comment type="similarity">
    <text evidence="1 4">Belongs to the enoyl-CoA hydratase/isomerase family.</text>
</comment>
<dbReference type="PROSITE" id="PS00166">
    <property type="entry name" value="ENOYL_COA_HYDRATASE"/>
    <property type="match status" value="1"/>
</dbReference>
<keyword evidence="6" id="KW-1185">Reference proteome</keyword>
<dbReference type="Gene3D" id="1.10.12.10">
    <property type="entry name" value="Lyase 2-enoyl-coa Hydratase, Chain A, domain 2"/>
    <property type="match status" value="1"/>
</dbReference>
<proteinExistence type="inferred from homology"/>